<evidence type="ECO:0000313" key="3">
    <source>
        <dbReference type="Proteomes" id="UP000267049"/>
    </source>
</evidence>
<reference evidence="2 3" key="1">
    <citation type="submission" date="2018-11" db="EMBL/GenBank/DDBJ databases">
        <title>Lysobacter cryohumiis sp. nov., isolated from soil in the Tianshan Mountains, Xinjiang, China.</title>
        <authorList>
            <person name="Luo Y."/>
            <person name="Sheng H."/>
        </authorList>
    </citation>
    <scope>NUCLEOTIDE SEQUENCE [LARGE SCALE GENOMIC DNA]</scope>
    <source>
        <strain evidence="2 3">ZS60</strain>
    </source>
</reference>
<accession>A0A3M8T0Z3</accession>
<protein>
    <submittedName>
        <fullName evidence="2">Uncharacterized protein</fullName>
    </submittedName>
</protein>
<sequence>MLLGTAGTTAASAACRYEIIAREELFAPRPSPHADEVRISTSGQVTRREYRGYQNRLADLHELGAFPDSICRALRASRFDALPRGIHPALSGARPNSYQLTLVHGGWRRTVVLEAPGSRHPGPEKARFLQVWNAVMRAAQAAAPVVAQVPVPAVPVAAAPVPKLPPRRTTRIPPPPPPTTTPSPPGTW</sequence>
<dbReference type="EMBL" id="RIBS01000002">
    <property type="protein sequence ID" value="RNF85336.1"/>
    <property type="molecule type" value="Genomic_DNA"/>
</dbReference>
<proteinExistence type="predicted"/>
<feature type="region of interest" description="Disordered" evidence="1">
    <location>
        <begin position="159"/>
        <end position="188"/>
    </location>
</feature>
<keyword evidence="3" id="KW-1185">Reference proteome</keyword>
<comment type="caution">
    <text evidence="2">The sequence shown here is derived from an EMBL/GenBank/DDBJ whole genome shotgun (WGS) entry which is preliminary data.</text>
</comment>
<feature type="compositionally biased region" description="Pro residues" evidence="1">
    <location>
        <begin position="172"/>
        <end position="188"/>
    </location>
</feature>
<evidence type="ECO:0000256" key="1">
    <source>
        <dbReference type="SAM" id="MobiDB-lite"/>
    </source>
</evidence>
<dbReference type="AlphaFoldDB" id="A0A3M8T0Z3"/>
<gene>
    <name evidence="2" type="ORF">EER27_06120</name>
</gene>
<evidence type="ECO:0000313" key="2">
    <source>
        <dbReference type="EMBL" id="RNF85336.1"/>
    </source>
</evidence>
<dbReference type="Proteomes" id="UP000267049">
    <property type="component" value="Unassembled WGS sequence"/>
</dbReference>
<name>A0A3M8T0Z3_9GAMM</name>
<organism evidence="2 3">
    <name type="scientific">Montanilutibacter psychrotolerans</name>
    <dbReference type="NCBI Taxonomy" id="1327343"/>
    <lineage>
        <taxon>Bacteria</taxon>
        <taxon>Pseudomonadati</taxon>
        <taxon>Pseudomonadota</taxon>
        <taxon>Gammaproteobacteria</taxon>
        <taxon>Lysobacterales</taxon>
        <taxon>Lysobacteraceae</taxon>
        <taxon>Montanilutibacter</taxon>
    </lineage>
</organism>